<accession>A0A6A4GFX7</accession>
<protein>
    <submittedName>
        <fullName evidence="1">Uncharacterized protein</fullName>
    </submittedName>
</protein>
<name>A0A6A4GFX7_9AGAR</name>
<evidence type="ECO:0000313" key="2">
    <source>
        <dbReference type="Proteomes" id="UP000799118"/>
    </source>
</evidence>
<sequence length="309" mass="35106">MPKRGLTAVQAILDFIYLAQYSLHNEDTLRYMDDALNSWHQNKSCFIDLKVHEDLNIPKFYSLEHYVEAIQFLGTTDNYNTKMFKCLHIDFAKKEQQSLTSLGPASVPTPPSPIWPILLPKVPTSPNKLITTVQNTHHVPLFSQHLKAYIEMLKQAATCHSFEFALTQHFPFQQIDIYHSFKFSPEQLEEGLDPKDIVKASPLNGVRFDTVIVLTGDAAESVSSIGTRIGHVNVLFHLPSQLQLIGSNKIDSPTFWPRMVLAYIEWYTPSTLSLGEHASHNMTTVKHAHPQADCSLPWSIPFSILMDFF</sequence>
<organism evidence="1 2">
    <name type="scientific">Gymnopus androsaceus JB14</name>
    <dbReference type="NCBI Taxonomy" id="1447944"/>
    <lineage>
        <taxon>Eukaryota</taxon>
        <taxon>Fungi</taxon>
        <taxon>Dikarya</taxon>
        <taxon>Basidiomycota</taxon>
        <taxon>Agaricomycotina</taxon>
        <taxon>Agaricomycetes</taxon>
        <taxon>Agaricomycetidae</taxon>
        <taxon>Agaricales</taxon>
        <taxon>Marasmiineae</taxon>
        <taxon>Omphalotaceae</taxon>
        <taxon>Gymnopus</taxon>
    </lineage>
</organism>
<evidence type="ECO:0000313" key="1">
    <source>
        <dbReference type="EMBL" id="KAE9384380.1"/>
    </source>
</evidence>
<dbReference type="Proteomes" id="UP000799118">
    <property type="component" value="Unassembled WGS sequence"/>
</dbReference>
<reference evidence="1" key="1">
    <citation type="journal article" date="2019" name="Environ. Microbiol.">
        <title>Fungal ecological strategies reflected in gene transcription - a case study of two litter decomposers.</title>
        <authorList>
            <person name="Barbi F."/>
            <person name="Kohler A."/>
            <person name="Barry K."/>
            <person name="Baskaran P."/>
            <person name="Daum C."/>
            <person name="Fauchery L."/>
            <person name="Ihrmark K."/>
            <person name="Kuo A."/>
            <person name="LaButti K."/>
            <person name="Lipzen A."/>
            <person name="Morin E."/>
            <person name="Grigoriev I.V."/>
            <person name="Henrissat B."/>
            <person name="Lindahl B."/>
            <person name="Martin F."/>
        </authorList>
    </citation>
    <scope>NUCLEOTIDE SEQUENCE</scope>
    <source>
        <strain evidence="1">JB14</strain>
    </source>
</reference>
<keyword evidence="2" id="KW-1185">Reference proteome</keyword>
<dbReference type="EMBL" id="ML770157">
    <property type="protein sequence ID" value="KAE9384380.1"/>
    <property type="molecule type" value="Genomic_DNA"/>
</dbReference>
<dbReference type="AlphaFoldDB" id="A0A6A4GFX7"/>
<dbReference type="OrthoDB" id="2688614at2759"/>
<proteinExistence type="predicted"/>
<gene>
    <name evidence="1" type="ORF">BT96DRAFT_1008138</name>
</gene>